<evidence type="ECO:0000313" key="3">
    <source>
        <dbReference type="EMBL" id="POW01456.1"/>
    </source>
</evidence>
<sequence>MSATLPHPSTPQAQPGPESEGPQSVLRRSSRNTTPVRRSGMIATASIPRRPTNNAAPASSTRPTSSDVAPSSRISHHTNSTISNNHQRTNDLDLSSSAVHTQTDAAVGNAECATTTPTQTNKKIVVIDLAQDSGGGNAKINKKRKRDKDNNYDLILNYFGEPFHINGDDKSEDPITYICRWCNSQVRGGQGSDSNLYSHRDGKLQKGRTGNGCRKRENTIKSGVKLPPTVSQLHKVAQATKNQKINTFFGPAEKFDNVVLNRTLTVWLIRHALPWTRVEDEELQASFHYTQPGSQISKRKWQAKSGQLLYLDLQTSMIESLKTNSSRFTLIHNVWTTKGNRYGFIGASITYVNDDWEYIVHHLSIKLVAWHHKGALLAEPIINTTDSGSNNNTMAKEMYDQLQSLPGANWNPARMHIKCFCHKLALIVAAGLKELGMRTPPPPQVRRVVLGRFPLENTMETIAEEDENVDEDEEIDGDDSDGDDKEEKSGDDENDSDQDEEQVGSSTGGKNKSKTASNHSRSNELNELTKSLDFVIRKITGSATWRQKFKAIALAKGLDLLDLIAGYEEFDMHVAKKSRSRRKDKSKSGHFNGILLDASDWRSLNELNEELEVFMVLTKEMEGDGPTGALVLPKYHMLKQTLIEKENDCGLDDPLYPMFQKMIKKLTVYLDEALGCETLVMATLLHPAFRLAAFEVYFPNKKDLAEKILTKYFHERKTELESKKKKNSTIIDKEPEPTQEKRKTKLANLFHSSSAKAENDELTVFLKGGDVFEMDERSAKYPVLSSLARDYLACSASSCSAERTFSAAADVCSSNRGKLLPRTIEMCVSSRMWLKGDVPLTGEFAAADKLLKRYVAFKESKQSKTTGGNATT</sequence>
<evidence type="ECO:0000313" key="4">
    <source>
        <dbReference type="Proteomes" id="UP000239156"/>
    </source>
</evidence>
<feature type="compositionally biased region" description="Acidic residues" evidence="1">
    <location>
        <begin position="462"/>
        <end position="502"/>
    </location>
</feature>
<evidence type="ECO:0000256" key="1">
    <source>
        <dbReference type="SAM" id="MobiDB-lite"/>
    </source>
</evidence>
<name>A0A2S4UW15_9BASI</name>
<dbReference type="Pfam" id="PF05699">
    <property type="entry name" value="Dimer_Tnp_hAT"/>
    <property type="match status" value="1"/>
</dbReference>
<proteinExistence type="predicted"/>
<feature type="region of interest" description="Disordered" evidence="1">
    <location>
        <begin position="459"/>
        <end position="524"/>
    </location>
</feature>
<feature type="compositionally biased region" description="Polar residues" evidence="1">
    <location>
        <begin position="503"/>
        <end position="524"/>
    </location>
</feature>
<dbReference type="VEuPathDB" id="FungiDB:PSTT_12510"/>
<accession>A0A2S4UW15</accession>
<dbReference type="PANTHER" id="PTHR47501">
    <property type="entry name" value="TRANSPOSASE-RELATED"/>
    <property type="match status" value="1"/>
</dbReference>
<feature type="region of interest" description="Disordered" evidence="1">
    <location>
        <begin position="190"/>
        <end position="216"/>
    </location>
</feature>
<feature type="compositionally biased region" description="Polar residues" evidence="1">
    <location>
        <begin position="67"/>
        <end position="89"/>
    </location>
</feature>
<dbReference type="Proteomes" id="UP000239156">
    <property type="component" value="Unassembled WGS sequence"/>
</dbReference>
<organism evidence="3 4">
    <name type="scientific">Puccinia striiformis</name>
    <dbReference type="NCBI Taxonomy" id="27350"/>
    <lineage>
        <taxon>Eukaryota</taxon>
        <taxon>Fungi</taxon>
        <taxon>Dikarya</taxon>
        <taxon>Basidiomycota</taxon>
        <taxon>Pucciniomycotina</taxon>
        <taxon>Pucciniomycetes</taxon>
        <taxon>Pucciniales</taxon>
        <taxon>Pucciniaceae</taxon>
        <taxon>Puccinia</taxon>
    </lineage>
</organism>
<dbReference type="InterPro" id="IPR012337">
    <property type="entry name" value="RNaseH-like_sf"/>
</dbReference>
<gene>
    <name evidence="3" type="ORF">PSTT_12510</name>
</gene>
<feature type="domain" description="HAT C-terminal dimerisation" evidence="2">
    <location>
        <begin position="776"/>
        <end position="834"/>
    </location>
</feature>
<dbReference type="VEuPathDB" id="FungiDB:PSHT_12846"/>
<dbReference type="PANTHER" id="PTHR47501:SF5">
    <property type="entry name" value="HAT C-TERMINAL DIMERISATION DOMAIN-CONTAINING PROTEIN"/>
    <property type="match status" value="1"/>
</dbReference>
<feature type="region of interest" description="Disordered" evidence="1">
    <location>
        <begin position="1"/>
        <end position="89"/>
    </location>
</feature>
<dbReference type="EMBL" id="PKSL01000159">
    <property type="protein sequence ID" value="POW01456.1"/>
    <property type="molecule type" value="Genomic_DNA"/>
</dbReference>
<feature type="compositionally biased region" description="Low complexity" evidence="1">
    <location>
        <begin position="55"/>
        <end position="66"/>
    </location>
</feature>
<dbReference type="InterPro" id="IPR008906">
    <property type="entry name" value="HATC_C_dom"/>
</dbReference>
<protein>
    <recommendedName>
        <fullName evidence="2">HAT C-terminal dimerisation domain-containing protein</fullName>
    </recommendedName>
</protein>
<dbReference type="AlphaFoldDB" id="A0A2S4UW15"/>
<comment type="caution">
    <text evidence="3">The sequence shown here is derived from an EMBL/GenBank/DDBJ whole genome shotgun (WGS) entry which is preliminary data.</text>
</comment>
<dbReference type="GO" id="GO:0046983">
    <property type="term" value="F:protein dimerization activity"/>
    <property type="evidence" value="ECO:0007669"/>
    <property type="project" value="InterPro"/>
</dbReference>
<reference evidence="3" key="1">
    <citation type="submission" date="2017-12" db="EMBL/GenBank/DDBJ databases">
        <title>Gene loss provides genomic basis for host adaptation in cereal stripe rust fungi.</title>
        <authorList>
            <person name="Xia C."/>
        </authorList>
    </citation>
    <scope>NUCLEOTIDE SEQUENCE [LARGE SCALE GENOMIC DNA]</scope>
    <source>
        <strain evidence="3">93-210</strain>
    </source>
</reference>
<evidence type="ECO:0000259" key="2">
    <source>
        <dbReference type="Pfam" id="PF05699"/>
    </source>
</evidence>
<keyword evidence="4" id="KW-1185">Reference proteome</keyword>
<dbReference type="SUPFAM" id="SSF53098">
    <property type="entry name" value="Ribonuclease H-like"/>
    <property type="match status" value="1"/>
</dbReference>